<evidence type="ECO:0000256" key="1">
    <source>
        <dbReference type="ARBA" id="ARBA00034730"/>
    </source>
</evidence>
<feature type="compositionally biased region" description="Basic residues" evidence="2">
    <location>
        <begin position="358"/>
        <end position="370"/>
    </location>
</feature>
<organism evidence="3 4">
    <name type="scientific">Ceratosolen solmsi marchali</name>
    <dbReference type="NCBI Taxonomy" id="326594"/>
    <lineage>
        <taxon>Eukaryota</taxon>
        <taxon>Metazoa</taxon>
        <taxon>Ecdysozoa</taxon>
        <taxon>Arthropoda</taxon>
        <taxon>Hexapoda</taxon>
        <taxon>Insecta</taxon>
        <taxon>Pterygota</taxon>
        <taxon>Neoptera</taxon>
        <taxon>Endopterygota</taxon>
        <taxon>Hymenoptera</taxon>
        <taxon>Apocrita</taxon>
        <taxon>Proctotrupomorpha</taxon>
        <taxon>Chalcidoidea</taxon>
        <taxon>Agaonidae</taxon>
        <taxon>Agaoninae</taxon>
        <taxon>Ceratosolen</taxon>
    </lineage>
</organism>
<keyword evidence="3" id="KW-1185">Reference proteome</keyword>
<sequence>MDSQEGNSKNKWNKDPEEYLTDTNNISEMFDSGFEMYNNLNKTQEPTNSSKIQLTIQQTMNIFENTTRLVSLVNMFSNNENFEEISTENIKYLLLPALLGILTTKVCGTNNRIHIVDIAEIYFIDFLKRLKSYGLIDIEISEVNKDESKRETATLHKKSNAEIIIDMVNVRNNKIQRYQNQKELEKQLDTLKQNLYNPNIDDEIKRKYFVTLVKVFANQSINELSSLALERPILEHMKNNSQDVDLKNEANEKCSISTKLQPIIITRDAMQKKVFGAGYPSLPILTVQEFYDKKIKSGEWPTQIQRNQIESKNLQNTASGITDENLENDSEDGKEQQIEKDDSEILARARAMDEYKDTHRRGWGNRANRS</sequence>
<dbReference type="FunFam" id="1.25.40.540:FF:000003">
    <property type="entry name" value="Immunoglobulin (CD79A)-binding protein 1"/>
    <property type="match status" value="1"/>
</dbReference>
<evidence type="ECO:0000256" key="2">
    <source>
        <dbReference type="SAM" id="MobiDB-lite"/>
    </source>
</evidence>
<gene>
    <name evidence="4" type="primary">LOC105366775</name>
</gene>
<dbReference type="PANTHER" id="PTHR10933:SF9">
    <property type="entry name" value="IMMUNOGLOBULIN-BINDING PROTEIN 1"/>
    <property type="match status" value="1"/>
</dbReference>
<reference evidence="4" key="1">
    <citation type="submission" date="2025-08" db="UniProtKB">
        <authorList>
            <consortium name="RefSeq"/>
        </authorList>
    </citation>
    <scope>IDENTIFICATION</scope>
</reference>
<evidence type="ECO:0000313" key="3">
    <source>
        <dbReference type="Proteomes" id="UP000695007"/>
    </source>
</evidence>
<comment type="similarity">
    <text evidence="1">Belongs to the IGBP1/TAP42 family.</text>
</comment>
<dbReference type="GeneID" id="105366775"/>
<dbReference type="AlphaFoldDB" id="A0AAJ7E0X7"/>
<feature type="compositionally biased region" description="Polar residues" evidence="2">
    <location>
        <begin position="306"/>
        <end position="322"/>
    </location>
</feature>
<accession>A0AAJ7E0X7</accession>
<protein>
    <submittedName>
        <fullName evidence="4">Immunoglobulin-binding protein 1</fullName>
    </submittedName>
</protein>
<dbReference type="PANTHER" id="PTHR10933">
    <property type="entry name" value="IMMUNOGLOBULIN-BINDING PROTEIN 1"/>
    <property type="match status" value="1"/>
</dbReference>
<dbReference type="Proteomes" id="UP000695007">
    <property type="component" value="Unplaced"/>
</dbReference>
<proteinExistence type="inferred from homology"/>
<evidence type="ECO:0000313" key="4">
    <source>
        <dbReference type="RefSeq" id="XP_011503624.1"/>
    </source>
</evidence>
<dbReference type="GO" id="GO:0035303">
    <property type="term" value="P:regulation of dephosphorylation"/>
    <property type="evidence" value="ECO:0007669"/>
    <property type="project" value="TreeGrafter"/>
</dbReference>
<dbReference type="RefSeq" id="XP_011503624.1">
    <property type="nucleotide sequence ID" value="XM_011505322.1"/>
</dbReference>
<feature type="region of interest" description="Disordered" evidence="2">
    <location>
        <begin position="306"/>
        <end position="370"/>
    </location>
</feature>
<name>A0AAJ7E0X7_9HYME</name>
<dbReference type="InterPro" id="IPR038511">
    <property type="entry name" value="TAP42/TAP46-like_sf"/>
</dbReference>
<dbReference type="Pfam" id="PF04177">
    <property type="entry name" value="TAP42"/>
    <property type="match status" value="1"/>
</dbReference>
<dbReference type="CTD" id="326166"/>
<dbReference type="InterPro" id="IPR007304">
    <property type="entry name" value="TAP46-like"/>
</dbReference>
<dbReference type="GO" id="GO:0009966">
    <property type="term" value="P:regulation of signal transduction"/>
    <property type="evidence" value="ECO:0007669"/>
    <property type="project" value="InterPro"/>
</dbReference>
<feature type="compositionally biased region" description="Basic and acidic residues" evidence="2">
    <location>
        <begin position="331"/>
        <end position="357"/>
    </location>
</feature>
<dbReference type="KEGG" id="csol:105366775"/>
<dbReference type="Gene3D" id="1.25.40.540">
    <property type="entry name" value="TAP42-like family"/>
    <property type="match status" value="1"/>
</dbReference>
<dbReference type="GO" id="GO:0051721">
    <property type="term" value="F:protein phosphatase 2A binding"/>
    <property type="evidence" value="ECO:0007669"/>
    <property type="project" value="TreeGrafter"/>
</dbReference>
<dbReference type="GO" id="GO:0005829">
    <property type="term" value="C:cytosol"/>
    <property type="evidence" value="ECO:0007669"/>
    <property type="project" value="TreeGrafter"/>
</dbReference>